<dbReference type="EMBL" id="FOSN01000010">
    <property type="protein sequence ID" value="SFK56259.1"/>
    <property type="molecule type" value="Genomic_DNA"/>
</dbReference>
<keyword evidence="3" id="KW-1185">Reference proteome</keyword>
<reference evidence="2 3" key="1">
    <citation type="submission" date="2016-10" db="EMBL/GenBank/DDBJ databases">
        <authorList>
            <person name="de Groot N.N."/>
        </authorList>
    </citation>
    <scope>NUCLEOTIDE SEQUENCE [LARGE SCALE GENOMIC DNA]</scope>
    <source>
        <strain evidence="2 3">NE2</strain>
    </source>
</reference>
<keyword evidence="1" id="KW-0472">Membrane</keyword>
<evidence type="ECO:0000313" key="3">
    <source>
        <dbReference type="Proteomes" id="UP000198755"/>
    </source>
</evidence>
<organism evidence="2 3">
    <name type="scientific">Methylocapsa palsarum</name>
    <dbReference type="NCBI Taxonomy" id="1612308"/>
    <lineage>
        <taxon>Bacteria</taxon>
        <taxon>Pseudomonadati</taxon>
        <taxon>Pseudomonadota</taxon>
        <taxon>Alphaproteobacteria</taxon>
        <taxon>Hyphomicrobiales</taxon>
        <taxon>Beijerinckiaceae</taxon>
        <taxon>Methylocapsa</taxon>
    </lineage>
</organism>
<accession>A0A1I4AKI9</accession>
<dbReference type="Proteomes" id="UP000198755">
    <property type="component" value="Unassembled WGS sequence"/>
</dbReference>
<keyword evidence="1" id="KW-0812">Transmembrane</keyword>
<proteinExistence type="predicted"/>
<name>A0A1I4AKI9_9HYPH</name>
<keyword evidence="1" id="KW-1133">Transmembrane helix</keyword>
<dbReference type="AlphaFoldDB" id="A0A1I4AKI9"/>
<sequence length="47" mass="5248">MSENWGVLSFWLKLSVFGVLLIAISAARVLARILKILPSLILPRTQL</sequence>
<protein>
    <submittedName>
        <fullName evidence="2">Uncharacterized protein</fullName>
    </submittedName>
</protein>
<evidence type="ECO:0000256" key="1">
    <source>
        <dbReference type="SAM" id="Phobius"/>
    </source>
</evidence>
<gene>
    <name evidence="2" type="ORF">SAMN05444581_110129</name>
</gene>
<feature type="transmembrane region" description="Helical" evidence="1">
    <location>
        <begin position="12"/>
        <end position="31"/>
    </location>
</feature>
<evidence type="ECO:0000313" key="2">
    <source>
        <dbReference type="EMBL" id="SFK56259.1"/>
    </source>
</evidence>
<dbReference type="RefSeq" id="WP_175492594.1">
    <property type="nucleotide sequence ID" value="NZ_FOSN01000010.1"/>
</dbReference>